<dbReference type="Proteomes" id="UP000799421">
    <property type="component" value="Unassembled WGS sequence"/>
</dbReference>
<proteinExistence type="predicted"/>
<reference evidence="1" key="1">
    <citation type="journal article" date="2020" name="Stud. Mycol.">
        <title>101 Dothideomycetes genomes: a test case for predicting lifestyles and emergence of pathogens.</title>
        <authorList>
            <person name="Haridas S."/>
            <person name="Albert R."/>
            <person name="Binder M."/>
            <person name="Bloem J."/>
            <person name="Labutti K."/>
            <person name="Salamov A."/>
            <person name="Andreopoulos B."/>
            <person name="Baker S."/>
            <person name="Barry K."/>
            <person name="Bills G."/>
            <person name="Bluhm B."/>
            <person name="Cannon C."/>
            <person name="Castanera R."/>
            <person name="Culley D."/>
            <person name="Daum C."/>
            <person name="Ezra D."/>
            <person name="Gonzalez J."/>
            <person name="Henrissat B."/>
            <person name="Kuo A."/>
            <person name="Liang C."/>
            <person name="Lipzen A."/>
            <person name="Lutzoni F."/>
            <person name="Magnuson J."/>
            <person name="Mondo S."/>
            <person name="Nolan M."/>
            <person name="Ohm R."/>
            <person name="Pangilinan J."/>
            <person name="Park H.-J."/>
            <person name="Ramirez L."/>
            <person name="Alfaro M."/>
            <person name="Sun H."/>
            <person name="Tritt A."/>
            <person name="Yoshinaga Y."/>
            <person name="Zwiers L.-H."/>
            <person name="Turgeon B."/>
            <person name="Goodwin S."/>
            <person name="Spatafora J."/>
            <person name="Crous P."/>
            <person name="Grigoriev I."/>
        </authorList>
    </citation>
    <scope>NUCLEOTIDE SEQUENCE</scope>
    <source>
        <strain evidence="1">CBS 480.64</strain>
    </source>
</reference>
<dbReference type="EMBL" id="MU005958">
    <property type="protein sequence ID" value="KAF2864081.1"/>
    <property type="molecule type" value="Genomic_DNA"/>
</dbReference>
<gene>
    <name evidence="1" type="ORF">K470DRAFT_51623</name>
</gene>
<evidence type="ECO:0000313" key="1">
    <source>
        <dbReference type="EMBL" id="KAF2864081.1"/>
    </source>
</evidence>
<organism evidence="1 2">
    <name type="scientific">Piedraia hortae CBS 480.64</name>
    <dbReference type="NCBI Taxonomy" id="1314780"/>
    <lineage>
        <taxon>Eukaryota</taxon>
        <taxon>Fungi</taxon>
        <taxon>Dikarya</taxon>
        <taxon>Ascomycota</taxon>
        <taxon>Pezizomycotina</taxon>
        <taxon>Dothideomycetes</taxon>
        <taxon>Dothideomycetidae</taxon>
        <taxon>Capnodiales</taxon>
        <taxon>Piedraiaceae</taxon>
        <taxon>Piedraia</taxon>
    </lineage>
</organism>
<evidence type="ECO:0000313" key="2">
    <source>
        <dbReference type="Proteomes" id="UP000799421"/>
    </source>
</evidence>
<dbReference type="OrthoDB" id="2507140at2759"/>
<sequence length="170" mass="18471">MPFGSLTLHWAASGGFIFTVPACFYHLTSSPLLPRLSTPHQYTPLILHPQLFPAPCAPSCLPSPSASPPLNPPLPPLLLLLPLAHLDAASRLMRESSCTTWSCTLTNGYSIITSCLGSMNAQLQSCNQQDWDCLCEQSNNVKTCYNNCPTDPRAYAIGQQTESYCNAAKQ</sequence>
<protein>
    <submittedName>
        <fullName evidence="1">Uncharacterized protein</fullName>
    </submittedName>
</protein>
<accession>A0A6A7C982</accession>
<name>A0A6A7C982_9PEZI</name>
<dbReference type="AlphaFoldDB" id="A0A6A7C982"/>
<keyword evidence="2" id="KW-1185">Reference proteome</keyword>